<feature type="transmembrane region" description="Helical" evidence="8">
    <location>
        <begin position="167"/>
        <end position="185"/>
    </location>
</feature>
<evidence type="ECO:0000256" key="4">
    <source>
        <dbReference type="ARBA" id="ARBA00022679"/>
    </source>
</evidence>
<comment type="subcellular location">
    <subcellularLocation>
        <location evidence="1">Cell membrane</location>
        <topology evidence="1">Multi-pass membrane protein</topology>
    </subcellularLocation>
</comment>
<dbReference type="Pfam" id="PF13231">
    <property type="entry name" value="PMT_2"/>
    <property type="match status" value="1"/>
</dbReference>
<reference evidence="11 12" key="1">
    <citation type="submission" date="2022-11" db="EMBL/GenBank/DDBJ databases">
        <title>Minimal conservation of predation-associated metabolite biosynthetic gene clusters underscores biosynthetic potential of Myxococcota including descriptions for ten novel species: Archangium lansinium sp. nov., Myxococcus landrumus sp. nov., Nannocystis bai.</title>
        <authorList>
            <person name="Ahearne A."/>
            <person name="Stevens C."/>
            <person name="Dowd S."/>
        </authorList>
    </citation>
    <scope>NUCLEOTIDE SEQUENCE [LARGE SCALE GENOMIC DNA]</scope>
    <source>
        <strain evidence="11 12">RJM3</strain>
    </source>
</reference>
<accession>A0ABT5EXA3</accession>
<evidence type="ECO:0000256" key="1">
    <source>
        <dbReference type="ARBA" id="ARBA00004651"/>
    </source>
</evidence>
<evidence type="ECO:0000256" key="6">
    <source>
        <dbReference type="ARBA" id="ARBA00022989"/>
    </source>
</evidence>
<gene>
    <name evidence="11" type="ORF">POL67_31100</name>
</gene>
<keyword evidence="3 11" id="KW-0328">Glycosyltransferase</keyword>
<keyword evidence="2" id="KW-1003">Cell membrane</keyword>
<dbReference type="EC" id="2.4.-.-" evidence="11"/>
<dbReference type="InterPro" id="IPR050297">
    <property type="entry name" value="LipidA_mod_glycosyltrf_83"/>
</dbReference>
<evidence type="ECO:0000256" key="7">
    <source>
        <dbReference type="ARBA" id="ARBA00023136"/>
    </source>
</evidence>
<dbReference type="InterPro" id="IPR038731">
    <property type="entry name" value="RgtA/B/C-like"/>
</dbReference>
<evidence type="ECO:0000313" key="11">
    <source>
        <dbReference type="EMBL" id="MDC0745818.1"/>
    </source>
</evidence>
<keyword evidence="9" id="KW-0732">Signal</keyword>
<evidence type="ECO:0000313" key="12">
    <source>
        <dbReference type="Proteomes" id="UP001221411"/>
    </source>
</evidence>
<evidence type="ECO:0000256" key="2">
    <source>
        <dbReference type="ARBA" id="ARBA00022475"/>
    </source>
</evidence>
<evidence type="ECO:0000256" key="9">
    <source>
        <dbReference type="SAM" id="SignalP"/>
    </source>
</evidence>
<sequence length="533" mass="58972">MLSTPKRLLLAALLVHAALHLPAAFTRQHMEFDDACSYVEAAGHQGDYARTVPQGLPPAGSWVPAATWKQMLTPDEPLVFRTIAEDLGRYDIHPPLYFWLLHLGLLGAGFHLWVGPLVNLGFDILSIFALYALARRVLGDERKAGLAALLWSVSPGPLLAALEARQYSLFALVSILFVRSVLDFLEDGARLRPRSALWLCFVTWLGLLTQYQFAILVGAAGVLLVLKQARRDPRRLAVALGALAAGAALMLPMHELVLASFQQQQRQLLPFDWNALFVRITSVFAAPSTFFVMGLAQQVLWVAAASAGLVGLRRSLRRRNETFRAAFSRLEPPVQHVFLLLSVSLGVATIAFLGFRTPAWVMQGKYLAWAHPMIACLLVRALHAFQPSSIRRFLYLVGLILLGNALWLDGQRIRQAHRIAEARRNVASVDRVVFDSGSRGLFFPAMLQLPDDTLVFAAPAKVLLDAPERWLPELSERSLWIHDPGGAAMMTPARMEGLLQGRLGFAPKEGPLWPRQVAYPFGPPPARKAQQEP</sequence>
<keyword evidence="4 11" id="KW-0808">Transferase</keyword>
<feature type="transmembrane region" description="Helical" evidence="8">
    <location>
        <begin position="392"/>
        <end position="408"/>
    </location>
</feature>
<feature type="transmembrane region" description="Helical" evidence="8">
    <location>
        <begin position="299"/>
        <end position="316"/>
    </location>
</feature>
<keyword evidence="12" id="KW-1185">Reference proteome</keyword>
<dbReference type="EMBL" id="JAQNDO010000001">
    <property type="protein sequence ID" value="MDC0745818.1"/>
    <property type="molecule type" value="Genomic_DNA"/>
</dbReference>
<dbReference type="RefSeq" id="WP_271923727.1">
    <property type="nucleotide sequence ID" value="NZ_JAQNDO010000001.1"/>
</dbReference>
<comment type="caution">
    <text evidence="11">The sequence shown here is derived from an EMBL/GenBank/DDBJ whole genome shotgun (WGS) entry which is preliminary data.</text>
</comment>
<protein>
    <submittedName>
        <fullName evidence="11">Glycosyltransferase family 39 protein</fullName>
        <ecNumber evidence="11">2.4.-.-</ecNumber>
    </submittedName>
</protein>
<keyword evidence="5 8" id="KW-0812">Transmembrane</keyword>
<feature type="transmembrane region" description="Helical" evidence="8">
    <location>
        <begin position="238"/>
        <end position="261"/>
    </location>
</feature>
<dbReference type="PANTHER" id="PTHR33908">
    <property type="entry name" value="MANNOSYLTRANSFERASE YKCB-RELATED"/>
    <property type="match status" value="1"/>
</dbReference>
<proteinExistence type="predicted"/>
<evidence type="ECO:0000259" key="10">
    <source>
        <dbReference type="Pfam" id="PF13231"/>
    </source>
</evidence>
<feature type="transmembrane region" description="Helical" evidence="8">
    <location>
        <begin position="110"/>
        <end position="132"/>
    </location>
</feature>
<name>A0ABT5EXA3_9BACT</name>
<keyword evidence="6 8" id="KW-1133">Transmembrane helix</keyword>
<feature type="transmembrane region" description="Helical" evidence="8">
    <location>
        <begin position="197"/>
        <end position="226"/>
    </location>
</feature>
<keyword evidence="7 8" id="KW-0472">Membrane</keyword>
<organism evidence="11 12">
    <name type="scientific">Polyangium mundeleinium</name>
    <dbReference type="NCBI Taxonomy" id="2995306"/>
    <lineage>
        <taxon>Bacteria</taxon>
        <taxon>Pseudomonadati</taxon>
        <taxon>Myxococcota</taxon>
        <taxon>Polyangia</taxon>
        <taxon>Polyangiales</taxon>
        <taxon>Polyangiaceae</taxon>
        <taxon>Polyangium</taxon>
    </lineage>
</organism>
<feature type="transmembrane region" description="Helical" evidence="8">
    <location>
        <begin position="337"/>
        <end position="355"/>
    </location>
</feature>
<evidence type="ECO:0000256" key="3">
    <source>
        <dbReference type="ARBA" id="ARBA00022676"/>
    </source>
</evidence>
<feature type="chain" id="PRO_5045053724" evidence="9">
    <location>
        <begin position="18"/>
        <end position="533"/>
    </location>
</feature>
<feature type="domain" description="Glycosyltransferase RgtA/B/C/D-like" evidence="10">
    <location>
        <begin position="93"/>
        <end position="251"/>
    </location>
</feature>
<evidence type="ECO:0000256" key="5">
    <source>
        <dbReference type="ARBA" id="ARBA00022692"/>
    </source>
</evidence>
<dbReference type="PANTHER" id="PTHR33908:SF11">
    <property type="entry name" value="MEMBRANE PROTEIN"/>
    <property type="match status" value="1"/>
</dbReference>
<dbReference type="Proteomes" id="UP001221411">
    <property type="component" value="Unassembled WGS sequence"/>
</dbReference>
<evidence type="ECO:0000256" key="8">
    <source>
        <dbReference type="SAM" id="Phobius"/>
    </source>
</evidence>
<feature type="signal peptide" evidence="9">
    <location>
        <begin position="1"/>
        <end position="17"/>
    </location>
</feature>
<dbReference type="GO" id="GO:0016757">
    <property type="term" value="F:glycosyltransferase activity"/>
    <property type="evidence" value="ECO:0007669"/>
    <property type="project" value="UniProtKB-KW"/>
</dbReference>